<evidence type="ECO:0000256" key="2">
    <source>
        <dbReference type="ARBA" id="ARBA00023125"/>
    </source>
</evidence>
<dbReference type="PANTHER" id="PTHR44846:SF16">
    <property type="entry name" value="TRANSCRIPTIONAL REGULATOR PHNF-RELATED"/>
    <property type="match status" value="1"/>
</dbReference>
<dbReference type="EMBL" id="BSUK01000001">
    <property type="protein sequence ID" value="GMA23506.1"/>
    <property type="molecule type" value="Genomic_DNA"/>
</dbReference>
<dbReference type="Proteomes" id="UP001157091">
    <property type="component" value="Unassembled WGS sequence"/>
</dbReference>
<dbReference type="Gene3D" id="1.10.10.10">
    <property type="entry name" value="Winged helix-like DNA-binding domain superfamily/Winged helix DNA-binding domain"/>
    <property type="match status" value="1"/>
</dbReference>
<dbReference type="InterPro" id="IPR050679">
    <property type="entry name" value="Bact_HTH_transcr_reg"/>
</dbReference>
<protein>
    <submittedName>
        <fullName evidence="5">Transcriptional regulator</fullName>
    </submittedName>
</protein>
<dbReference type="CDD" id="cd07377">
    <property type="entry name" value="WHTH_GntR"/>
    <property type="match status" value="1"/>
</dbReference>
<name>A0ABQ6HZT3_9MICO</name>
<keyword evidence="3" id="KW-0804">Transcription</keyword>
<evidence type="ECO:0000313" key="5">
    <source>
        <dbReference type="EMBL" id="GMA23506.1"/>
    </source>
</evidence>
<evidence type="ECO:0000259" key="4">
    <source>
        <dbReference type="PROSITE" id="PS50949"/>
    </source>
</evidence>
<dbReference type="InterPro" id="IPR011663">
    <property type="entry name" value="UTRA"/>
</dbReference>
<evidence type="ECO:0000256" key="3">
    <source>
        <dbReference type="ARBA" id="ARBA00023163"/>
    </source>
</evidence>
<dbReference type="InterPro" id="IPR000524">
    <property type="entry name" value="Tscrpt_reg_HTH_GntR"/>
</dbReference>
<evidence type="ECO:0000313" key="6">
    <source>
        <dbReference type="Proteomes" id="UP001157091"/>
    </source>
</evidence>
<sequence>MRSDHPDPLWLQVAALVAEDVSTGRLGAGSRLPAERELCLRLGVSRVTLRKALSHLVEEGVLRPSHGRGWYVAATSSERKDWPNRLESFSETAARMNLTPTSRVLRSSVDPATLDEAEELGIAPGTPLFHLDRVRLLEGIPTAIDRTRVPAHVAPALAETDFTTGSLYDVLASAGAEPVRAEATIEAQASTP</sequence>
<evidence type="ECO:0000256" key="1">
    <source>
        <dbReference type="ARBA" id="ARBA00023015"/>
    </source>
</evidence>
<keyword evidence="6" id="KW-1185">Reference proteome</keyword>
<dbReference type="SUPFAM" id="SSF46785">
    <property type="entry name" value="Winged helix' DNA-binding domain"/>
    <property type="match status" value="1"/>
</dbReference>
<dbReference type="InterPro" id="IPR028978">
    <property type="entry name" value="Chorismate_lyase_/UTRA_dom_sf"/>
</dbReference>
<dbReference type="PANTHER" id="PTHR44846">
    <property type="entry name" value="MANNOSYL-D-GLYCERATE TRANSPORT/METABOLISM SYSTEM REPRESSOR MNGR-RELATED"/>
    <property type="match status" value="1"/>
</dbReference>
<accession>A0ABQ6HZT3</accession>
<dbReference type="SUPFAM" id="SSF64288">
    <property type="entry name" value="Chorismate lyase-like"/>
    <property type="match status" value="1"/>
</dbReference>
<keyword evidence="2" id="KW-0238">DNA-binding</keyword>
<dbReference type="Pfam" id="PF00392">
    <property type="entry name" value="GntR"/>
    <property type="match status" value="1"/>
</dbReference>
<gene>
    <name evidence="5" type="ORF">GCM10025864_12650</name>
</gene>
<dbReference type="SMART" id="SM00345">
    <property type="entry name" value="HTH_GNTR"/>
    <property type="match status" value="1"/>
</dbReference>
<dbReference type="InterPro" id="IPR036390">
    <property type="entry name" value="WH_DNA-bd_sf"/>
</dbReference>
<organism evidence="5 6">
    <name type="scientific">Luteimicrobium album</name>
    <dbReference type="NCBI Taxonomy" id="1054550"/>
    <lineage>
        <taxon>Bacteria</taxon>
        <taxon>Bacillati</taxon>
        <taxon>Actinomycetota</taxon>
        <taxon>Actinomycetes</taxon>
        <taxon>Micrococcales</taxon>
        <taxon>Luteimicrobium</taxon>
    </lineage>
</organism>
<feature type="domain" description="HTH gntR-type" evidence="4">
    <location>
        <begin position="7"/>
        <end position="75"/>
    </location>
</feature>
<dbReference type="Gene3D" id="3.40.1410.10">
    <property type="entry name" value="Chorismate lyase-like"/>
    <property type="match status" value="1"/>
</dbReference>
<comment type="caution">
    <text evidence="5">The sequence shown here is derived from an EMBL/GenBank/DDBJ whole genome shotgun (WGS) entry which is preliminary data.</text>
</comment>
<proteinExistence type="predicted"/>
<reference evidence="6" key="1">
    <citation type="journal article" date="2019" name="Int. J. Syst. Evol. Microbiol.">
        <title>The Global Catalogue of Microorganisms (GCM) 10K type strain sequencing project: providing services to taxonomists for standard genome sequencing and annotation.</title>
        <authorList>
            <consortium name="The Broad Institute Genomics Platform"/>
            <consortium name="The Broad Institute Genome Sequencing Center for Infectious Disease"/>
            <person name="Wu L."/>
            <person name="Ma J."/>
        </authorList>
    </citation>
    <scope>NUCLEOTIDE SEQUENCE [LARGE SCALE GENOMIC DNA]</scope>
    <source>
        <strain evidence="6">NBRC 106348</strain>
    </source>
</reference>
<dbReference type="InterPro" id="IPR036388">
    <property type="entry name" value="WH-like_DNA-bd_sf"/>
</dbReference>
<keyword evidence="1" id="KW-0805">Transcription regulation</keyword>
<dbReference type="PROSITE" id="PS50949">
    <property type="entry name" value="HTH_GNTR"/>
    <property type="match status" value="1"/>
</dbReference>
<dbReference type="PRINTS" id="PR00035">
    <property type="entry name" value="HTHGNTR"/>
</dbReference>
<dbReference type="Pfam" id="PF07702">
    <property type="entry name" value="UTRA"/>
    <property type="match status" value="1"/>
</dbReference>